<evidence type="ECO:0000313" key="2">
    <source>
        <dbReference type="Proteomes" id="UP001157125"/>
    </source>
</evidence>
<accession>A0ABQ6IHE6</accession>
<gene>
    <name evidence="1" type="ORF">GCM10025876_29390</name>
</gene>
<dbReference type="Proteomes" id="UP001157125">
    <property type="component" value="Unassembled WGS sequence"/>
</dbReference>
<evidence type="ECO:0000313" key="1">
    <source>
        <dbReference type="EMBL" id="GMA36735.1"/>
    </source>
</evidence>
<comment type="caution">
    <text evidence="1">The sequence shown here is derived from an EMBL/GenBank/DDBJ whole genome shotgun (WGS) entry which is preliminary data.</text>
</comment>
<proteinExistence type="predicted"/>
<name>A0ABQ6IHE6_9MICO</name>
<reference evidence="2" key="1">
    <citation type="journal article" date="2019" name="Int. J. Syst. Evol. Microbiol.">
        <title>The Global Catalogue of Microorganisms (GCM) 10K type strain sequencing project: providing services to taxonomists for standard genome sequencing and annotation.</title>
        <authorList>
            <consortium name="The Broad Institute Genomics Platform"/>
            <consortium name="The Broad Institute Genome Sequencing Center for Infectious Disease"/>
            <person name="Wu L."/>
            <person name="Ma J."/>
        </authorList>
    </citation>
    <scope>NUCLEOTIDE SEQUENCE [LARGE SCALE GENOMIC DNA]</scope>
    <source>
        <strain evidence="2">NBRC 112299</strain>
    </source>
</reference>
<protein>
    <recommendedName>
        <fullName evidence="3">Bacterial Ig-like domain-containing protein</fullName>
    </recommendedName>
</protein>
<keyword evidence="2" id="KW-1185">Reference proteome</keyword>
<dbReference type="EMBL" id="BSUN01000001">
    <property type="protein sequence ID" value="GMA36735.1"/>
    <property type="molecule type" value="Genomic_DNA"/>
</dbReference>
<sequence length="109" mass="11516">MFTGAPDKVDQNVVVSLDGTELGTFPVTNTLPTDLFDEQGTATATVTIPADAEGETVLTVEGDVTGTSFPIALTVEGAEPVERVCKVSYDIHGQWPGGFISQAVDHQHR</sequence>
<organism evidence="1 2">
    <name type="scientific">Demequina litorisediminis</name>
    <dbReference type="NCBI Taxonomy" id="1849022"/>
    <lineage>
        <taxon>Bacteria</taxon>
        <taxon>Bacillati</taxon>
        <taxon>Actinomycetota</taxon>
        <taxon>Actinomycetes</taxon>
        <taxon>Micrococcales</taxon>
        <taxon>Demequinaceae</taxon>
        <taxon>Demequina</taxon>
    </lineage>
</organism>
<evidence type="ECO:0008006" key="3">
    <source>
        <dbReference type="Google" id="ProtNLM"/>
    </source>
</evidence>